<organism evidence="2 3">
    <name type="scientific">Eleusine coracana subsp. coracana</name>
    <dbReference type="NCBI Taxonomy" id="191504"/>
    <lineage>
        <taxon>Eukaryota</taxon>
        <taxon>Viridiplantae</taxon>
        <taxon>Streptophyta</taxon>
        <taxon>Embryophyta</taxon>
        <taxon>Tracheophyta</taxon>
        <taxon>Spermatophyta</taxon>
        <taxon>Magnoliopsida</taxon>
        <taxon>Liliopsida</taxon>
        <taxon>Poales</taxon>
        <taxon>Poaceae</taxon>
        <taxon>PACMAD clade</taxon>
        <taxon>Chloridoideae</taxon>
        <taxon>Cynodonteae</taxon>
        <taxon>Eleusininae</taxon>
        <taxon>Eleusine</taxon>
    </lineage>
</organism>
<accession>A0AAV5CA28</accession>
<name>A0AAV5CA28_ELECO</name>
<evidence type="ECO:0000313" key="2">
    <source>
        <dbReference type="EMBL" id="GJM94975.1"/>
    </source>
</evidence>
<reference evidence="2" key="1">
    <citation type="journal article" date="2018" name="DNA Res.">
        <title>Multiple hybrid de novo genome assembly of finger millet, an orphan allotetraploid crop.</title>
        <authorList>
            <person name="Hatakeyama M."/>
            <person name="Aluri S."/>
            <person name="Balachadran M.T."/>
            <person name="Sivarajan S.R."/>
            <person name="Patrignani A."/>
            <person name="Gruter S."/>
            <person name="Poveda L."/>
            <person name="Shimizu-Inatsugi R."/>
            <person name="Baeten J."/>
            <person name="Francoijs K.J."/>
            <person name="Nataraja K.N."/>
            <person name="Reddy Y.A.N."/>
            <person name="Phadnis S."/>
            <person name="Ravikumar R.L."/>
            <person name="Schlapbach R."/>
            <person name="Sreeman S.M."/>
            <person name="Shimizu K.K."/>
        </authorList>
    </citation>
    <scope>NUCLEOTIDE SEQUENCE</scope>
</reference>
<protein>
    <submittedName>
        <fullName evidence="2">Uncharacterized protein</fullName>
    </submittedName>
</protein>
<reference evidence="2" key="2">
    <citation type="submission" date="2021-12" db="EMBL/GenBank/DDBJ databases">
        <title>Resequencing data analysis of finger millet.</title>
        <authorList>
            <person name="Hatakeyama M."/>
            <person name="Aluri S."/>
            <person name="Balachadran M.T."/>
            <person name="Sivarajan S.R."/>
            <person name="Poveda L."/>
            <person name="Shimizu-Inatsugi R."/>
            <person name="Schlapbach R."/>
            <person name="Sreeman S.M."/>
            <person name="Shimizu K.K."/>
        </authorList>
    </citation>
    <scope>NUCLEOTIDE SEQUENCE</scope>
</reference>
<sequence length="126" mass="13390">MRRVKVRLMGATGHAGGLQRPASSVSEDRTRSSSTQPGAAAIDCTHWSNFRDRKRMDFEIGHPVVPFAVANGGAARGSGKEFSFSATAVSSVMDRQGQSGVETSASVEGRQHVVKQLLLLLHSAVV</sequence>
<keyword evidence="3" id="KW-1185">Reference proteome</keyword>
<evidence type="ECO:0000256" key="1">
    <source>
        <dbReference type="SAM" id="MobiDB-lite"/>
    </source>
</evidence>
<feature type="region of interest" description="Disordered" evidence="1">
    <location>
        <begin position="1"/>
        <end position="39"/>
    </location>
</feature>
<dbReference type="EMBL" id="BQKI01000005">
    <property type="protein sequence ID" value="GJM94975.1"/>
    <property type="molecule type" value="Genomic_DNA"/>
</dbReference>
<proteinExistence type="predicted"/>
<comment type="caution">
    <text evidence="2">The sequence shown here is derived from an EMBL/GenBank/DDBJ whole genome shotgun (WGS) entry which is preliminary data.</text>
</comment>
<dbReference type="Proteomes" id="UP001054889">
    <property type="component" value="Unassembled WGS sequence"/>
</dbReference>
<evidence type="ECO:0000313" key="3">
    <source>
        <dbReference type="Proteomes" id="UP001054889"/>
    </source>
</evidence>
<gene>
    <name evidence="2" type="primary">ga11663</name>
    <name evidence="2" type="ORF">PR202_ga11663</name>
</gene>
<dbReference type="AlphaFoldDB" id="A0AAV5CA28"/>